<dbReference type="InterPro" id="IPR016187">
    <property type="entry name" value="CTDL_fold"/>
</dbReference>
<dbReference type="RefSeq" id="WP_146604659.1">
    <property type="nucleotide sequence ID" value="NZ_NPEX01000378.1"/>
</dbReference>
<dbReference type="Proteomes" id="UP000249130">
    <property type="component" value="Unassembled WGS sequence"/>
</dbReference>
<evidence type="ECO:0000259" key="1">
    <source>
        <dbReference type="Pfam" id="PF03781"/>
    </source>
</evidence>
<protein>
    <recommendedName>
        <fullName evidence="1">Sulfatase-modifying factor enzyme-like domain-containing protein</fullName>
    </recommendedName>
</protein>
<proteinExistence type="predicted"/>
<keyword evidence="3" id="KW-1185">Reference proteome</keyword>
<dbReference type="GO" id="GO:0120147">
    <property type="term" value="F:formylglycine-generating oxidase activity"/>
    <property type="evidence" value="ECO:0007669"/>
    <property type="project" value="TreeGrafter"/>
</dbReference>
<evidence type="ECO:0000313" key="2">
    <source>
        <dbReference type="EMBL" id="RAI38206.1"/>
    </source>
</evidence>
<dbReference type="EMBL" id="NPEX01000378">
    <property type="protein sequence ID" value="RAI38206.1"/>
    <property type="molecule type" value="Genomic_DNA"/>
</dbReference>
<dbReference type="PANTHER" id="PTHR23150:SF35">
    <property type="entry name" value="BLL6746 PROTEIN"/>
    <property type="match status" value="1"/>
</dbReference>
<evidence type="ECO:0000313" key="3">
    <source>
        <dbReference type="Proteomes" id="UP000249130"/>
    </source>
</evidence>
<sequence length="197" mass="21990">RPFASGRREITFAEWDRCVAAGACRHRPDDHGWGRDAQPVIDVSWDDVKVYLGWLSQIAGRTYRLPSEAEWEYAARAGSVTPHWWGRDIGQGRANCSTCTAQPARRTLPVGSFRPNAFGLYDTAGNAAEWVEDCWNESYKGAPKDGTAWAAGQCRQRVLRGGAFGSTPAAIRSAARFRYDKDVRYYANGFRVARDLP</sequence>
<dbReference type="OrthoDB" id="9768004at2"/>
<dbReference type="SUPFAM" id="SSF56436">
    <property type="entry name" value="C-type lectin-like"/>
    <property type="match status" value="1"/>
</dbReference>
<dbReference type="Gene3D" id="3.90.1580.10">
    <property type="entry name" value="paralog of FGE (formylglycine-generating enzyme)"/>
    <property type="match status" value="1"/>
</dbReference>
<organism evidence="2 3">
    <name type="scientific">Rhodoplanes roseus</name>
    <dbReference type="NCBI Taxonomy" id="29409"/>
    <lineage>
        <taxon>Bacteria</taxon>
        <taxon>Pseudomonadati</taxon>
        <taxon>Pseudomonadota</taxon>
        <taxon>Alphaproteobacteria</taxon>
        <taxon>Hyphomicrobiales</taxon>
        <taxon>Nitrobacteraceae</taxon>
        <taxon>Rhodoplanes</taxon>
    </lineage>
</organism>
<comment type="caution">
    <text evidence="2">The sequence shown here is derived from an EMBL/GenBank/DDBJ whole genome shotgun (WGS) entry which is preliminary data.</text>
</comment>
<dbReference type="AlphaFoldDB" id="A0A327KJB1"/>
<feature type="non-terminal residue" evidence="2">
    <location>
        <position position="1"/>
    </location>
</feature>
<dbReference type="InterPro" id="IPR005532">
    <property type="entry name" value="SUMF_dom"/>
</dbReference>
<gene>
    <name evidence="2" type="ORF">CH341_28305</name>
</gene>
<dbReference type="InterPro" id="IPR051043">
    <property type="entry name" value="Sulfatase_Mod_Factor_Kinase"/>
</dbReference>
<dbReference type="InterPro" id="IPR042095">
    <property type="entry name" value="SUMF_sf"/>
</dbReference>
<accession>A0A327KJB1</accession>
<name>A0A327KJB1_9BRAD</name>
<dbReference type="Pfam" id="PF03781">
    <property type="entry name" value="FGE-sulfatase"/>
    <property type="match status" value="1"/>
</dbReference>
<reference evidence="2 3" key="1">
    <citation type="submission" date="2017-07" db="EMBL/GenBank/DDBJ databases">
        <title>Draft Genome Sequences of Select Purple Nonsulfur Bacteria.</title>
        <authorList>
            <person name="Lasarre B."/>
            <person name="Mckinlay J.B."/>
        </authorList>
    </citation>
    <scope>NUCLEOTIDE SEQUENCE [LARGE SCALE GENOMIC DNA]</scope>
    <source>
        <strain evidence="2 3">DSM 5909</strain>
    </source>
</reference>
<feature type="domain" description="Sulfatase-modifying factor enzyme-like" evidence="1">
    <location>
        <begin position="1"/>
        <end position="194"/>
    </location>
</feature>
<dbReference type="PANTHER" id="PTHR23150">
    <property type="entry name" value="SULFATASE MODIFYING FACTOR 1, 2"/>
    <property type="match status" value="1"/>
</dbReference>